<gene>
    <name evidence="1" type="ORF">SMTD_LOCUS22004</name>
</gene>
<protein>
    <submittedName>
        <fullName evidence="1">Uncharacterized protein</fullName>
    </submittedName>
</protein>
<reference evidence="1 2" key="1">
    <citation type="submission" date="2018-11" db="EMBL/GenBank/DDBJ databases">
        <authorList>
            <consortium name="Pathogen Informatics"/>
        </authorList>
    </citation>
    <scope>NUCLEOTIDE SEQUENCE [LARGE SCALE GENOMIC DNA]</scope>
    <source>
        <strain>Denwood</strain>
        <strain evidence="2">Zambia</strain>
    </source>
</reference>
<proteinExistence type="predicted"/>
<accession>A0A183Q5W8</accession>
<dbReference type="AlphaFoldDB" id="A0A183Q5W8"/>
<evidence type="ECO:0000313" key="2">
    <source>
        <dbReference type="Proteomes" id="UP000269396"/>
    </source>
</evidence>
<sequence>MSCEYMLSYLSFCNYDRLIKQNPCCSLITGRKWQRALVSNILHSRR</sequence>
<evidence type="ECO:0000313" key="1">
    <source>
        <dbReference type="EMBL" id="VDP86210.1"/>
    </source>
</evidence>
<dbReference type="EMBL" id="UZAL01049378">
    <property type="protein sequence ID" value="VDP86210.1"/>
    <property type="molecule type" value="Genomic_DNA"/>
</dbReference>
<dbReference type="Proteomes" id="UP000269396">
    <property type="component" value="Unassembled WGS sequence"/>
</dbReference>
<name>A0A183Q5W8_9TREM</name>
<organism evidence="1 2">
    <name type="scientific">Schistosoma mattheei</name>
    <dbReference type="NCBI Taxonomy" id="31246"/>
    <lineage>
        <taxon>Eukaryota</taxon>
        <taxon>Metazoa</taxon>
        <taxon>Spiralia</taxon>
        <taxon>Lophotrochozoa</taxon>
        <taxon>Platyhelminthes</taxon>
        <taxon>Trematoda</taxon>
        <taxon>Digenea</taxon>
        <taxon>Strigeidida</taxon>
        <taxon>Schistosomatoidea</taxon>
        <taxon>Schistosomatidae</taxon>
        <taxon>Schistosoma</taxon>
    </lineage>
</organism>
<keyword evidence="2" id="KW-1185">Reference proteome</keyword>